<reference evidence="1 2" key="1">
    <citation type="submission" date="2018-07" db="EMBL/GenBank/DDBJ databases">
        <title>Genomic Encyclopedia of Type Strains, Phase IV (KMG-IV): sequencing the most valuable type-strain genomes for metagenomic binning, comparative biology and taxonomic classification.</title>
        <authorList>
            <person name="Goeker M."/>
        </authorList>
    </citation>
    <scope>NUCLEOTIDE SEQUENCE [LARGE SCALE GENOMIC DNA]</scope>
    <source>
        <strain evidence="1 2">DSM 4134</strain>
    </source>
</reference>
<dbReference type="Proteomes" id="UP000256779">
    <property type="component" value="Unassembled WGS sequence"/>
</dbReference>
<gene>
    <name evidence="1" type="ORF">C7460_105193</name>
</gene>
<keyword evidence="2" id="KW-1185">Reference proteome</keyword>
<evidence type="ECO:0008006" key="3">
    <source>
        <dbReference type="Google" id="ProtNLM"/>
    </source>
</evidence>
<dbReference type="AlphaFoldDB" id="A0A3D9L653"/>
<protein>
    <recommendedName>
        <fullName evidence="3">Adhesin domain-containing protein</fullName>
    </recommendedName>
</protein>
<comment type="caution">
    <text evidence="1">The sequence shown here is derived from an EMBL/GenBank/DDBJ whole genome shotgun (WGS) entry which is preliminary data.</text>
</comment>
<dbReference type="EMBL" id="QREG01000005">
    <property type="protein sequence ID" value="REE00564.1"/>
    <property type="molecule type" value="Genomic_DNA"/>
</dbReference>
<evidence type="ECO:0000313" key="2">
    <source>
        <dbReference type="Proteomes" id="UP000256779"/>
    </source>
</evidence>
<evidence type="ECO:0000313" key="1">
    <source>
        <dbReference type="EMBL" id="REE00564.1"/>
    </source>
</evidence>
<name>A0A3D9L653_MARFU</name>
<sequence length="276" mass="30157">MIILLCIPILANAQEQQENGSGRLSIDGKPVSIVVDNVFGSVNVLGSTANEVTYSVKKKLAADSKSALQKGWDEITMEVIKRNDSILFFLKAPYICSKWTGCSKGNNWDGGPEGYTFQFDVMLEVPSYADLHVSTVDRGSITIEKVSGELAAFHVNGEVTLRDAVEVTEARSVNGNVTVYYNSVPRSDGLFSSINGKLRVFTAEGLNARVAAKSMNGQFYTSFAHELIPPKLTKTVQKNGSKTSFRLDESYGIQIGKNGPLLNFETLNGDIFLRKL</sequence>
<proteinExistence type="predicted"/>
<organism evidence="1 2">
    <name type="scientific">Marinoscillum furvescens DSM 4134</name>
    <dbReference type="NCBI Taxonomy" id="1122208"/>
    <lineage>
        <taxon>Bacteria</taxon>
        <taxon>Pseudomonadati</taxon>
        <taxon>Bacteroidota</taxon>
        <taxon>Cytophagia</taxon>
        <taxon>Cytophagales</taxon>
        <taxon>Reichenbachiellaceae</taxon>
        <taxon>Marinoscillum</taxon>
    </lineage>
</organism>
<accession>A0A3D9L653</accession>